<name>A0A0C6FB36_9HYPH</name>
<sequence>MLALTCSELPGEVTHWTGRALAQAVGISLRSVQRIWDAHRLQPHRVRSFKRSNDPAFAGKVEDIVGLYMDPPRHAVVLSLDDPSTSSG</sequence>
<accession>A0A0C6FB36</accession>
<dbReference type="Proteomes" id="UP000061432">
    <property type="component" value="Plasmid pMaq22A_2p"/>
</dbReference>
<dbReference type="KEGG" id="maqu:Maq22A_2p40875"/>
<evidence type="ECO:0000313" key="1">
    <source>
        <dbReference type="EMBL" id="BAQ49961.1"/>
    </source>
</evidence>
<geneLocation type="plasmid" evidence="2">
    <name>pMaq22A_2p DNA</name>
</geneLocation>
<proteinExistence type="predicted"/>
<protein>
    <submittedName>
        <fullName evidence="1">Putative transposase</fullName>
    </submittedName>
</protein>
<gene>
    <name evidence="1" type="ORF">Maq22A_2p40875</name>
</gene>
<keyword evidence="1" id="KW-0614">Plasmid</keyword>
<dbReference type="PATRIC" id="fig|270351.10.peg.7096"/>
<reference evidence="1 2" key="1">
    <citation type="journal article" date="2015" name="Genome Announc.">
        <title>Complete Genome Sequence of Methylobacterium aquaticum Strain 22A, Isolated from Racomitrium japonicum Moss.</title>
        <authorList>
            <person name="Tani A."/>
            <person name="Ogura Y."/>
            <person name="Hayashi T."/>
            <person name="Kimbara K."/>
        </authorList>
    </citation>
    <scope>NUCLEOTIDE SEQUENCE [LARGE SCALE GENOMIC DNA]</scope>
    <source>
        <strain evidence="1 2">MA-22A</strain>
        <plasmid evidence="2">Plasmid pMaq22A_2p DNA</plasmid>
    </source>
</reference>
<reference evidence="2" key="2">
    <citation type="submission" date="2015-01" db="EMBL/GenBank/DDBJ databases">
        <title>Complete genome sequence of Methylobacterium aquaticum strain 22A.</title>
        <authorList>
            <person name="Tani A."/>
            <person name="Ogura Y."/>
            <person name="Hayashi T."/>
        </authorList>
    </citation>
    <scope>NUCLEOTIDE SEQUENCE [LARGE SCALE GENOMIC DNA]</scope>
    <source>
        <strain evidence="2">MA-22A</strain>
        <plasmid evidence="2">Plasmid pMaq22A_2p DNA</plasmid>
    </source>
</reference>
<dbReference type="AlphaFoldDB" id="A0A0C6FB36"/>
<organism evidence="1 2">
    <name type="scientific">Methylobacterium aquaticum</name>
    <dbReference type="NCBI Taxonomy" id="270351"/>
    <lineage>
        <taxon>Bacteria</taxon>
        <taxon>Pseudomonadati</taxon>
        <taxon>Pseudomonadota</taxon>
        <taxon>Alphaproteobacteria</taxon>
        <taxon>Hyphomicrobiales</taxon>
        <taxon>Methylobacteriaceae</taxon>
        <taxon>Methylobacterium</taxon>
    </lineage>
</organism>
<evidence type="ECO:0000313" key="2">
    <source>
        <dbReference type="Proteomes" id="UP000061432"/>
    </source>
</evidence>
<dbReference type="EMBL" id="AP014706">
    <property type="protein sequence ID" value="BAQ49961.1"/>
    <property type="molecule type" value="Genomic_DNA"/>
</dbReference>